<dbReference type="InterPro" id="IPR030895">
    <property type="entry name" value="T5SS_PEPC_rpt"/>
</dbReference>
<protein>
    <recommendedName>
        <fullName evidence="4">Autotransporter domain-containing protein</fullName>
    </recommendedName>
</protein>
<dbReference type="NCBIfam" id="TIGR04393">
    <property type="entry name" value="rpt_T5SS_PEPC"/>
    <property type="match status" value="2"/>
</dbReference>
<evidence type="ECO:0000313" key="6">
    <source>
        <dbReference type="Proteomes" id="UP001058124"/>
    </source>
</evidence>
<evidence type="ECO:0000256" key="2">
    <source>
        <dbReference type="SAM" id="MobiDB-lite"/>
    </source>
</evidence>
<dbReference type="RefSeq" id="WP_051155625.1">
    <property type="nucleotide sequence ID" value="NZ_BRLH01000002.1"/>
</dbReference>
<evidence type="ECO:0000256" key="3">
    <source>
        <dbReference type="SAM" id="SignalP"/>
    </source>
</evidence>
<dbReference type="Gene3D" id="2.40.128.130">
    <property type="entry name" value="Autotransporter beta-domain"/>
    <property type="match status" value="1"/>
</dbReference>
<dbReference type="PANTHER" id="PTHR12338:SF5">
    <property type="entry name" value="ANTIGEN 43-RELATED"/>
    <property type="match status" value="1"/>
</dbReference>
<feature type="compositionally biased region" description="Polar residues" evidence="2">
    <location>
        <begin position="510"/>
        <end position="519"/>
    </location>
</feature>
<keyword evidence="6" id="KW-1185">Reference proteome</keyword>
<dbReference type="SMART" id="SM00869">
    <property type="entry name" value="Autotransporter"/>
    <property type="match status" value="1"/>
</dbReference>
<feature type="region of interest" description="Disordered" evidence="2">
    <location>
        <begin position="510"/>
        <end position="542"/>
    </location>
</feature>
<dbReference type="InterPro" id="IPR043990">
    <property type="entry name" value="AC_1"/>
</dbReference>
<dbReference type="PROSITE" id="PS51208">
    <property type="entry name" value="AUTOTRANSPORTER"/>
    <property type="match status" value="1"/>
</dbReference>
<dbReference type="Pfam" id="PF03797">
    <property type="entry name" value="Autotransporter"/>
    <property type="match status" value="1"/>
</dbReference>
<accession>A0AAV5MYZ5</accession>
<dbReference type="PANTHER" id="PTHR12338">
    <property type="entry name" value="AUTOTRANSPORTER"/>
    <property type="match status" value="1"/>
</dbReference>
<proteinExistence type="predicted"/>
<evidence type="ECO:0000313" key="5">
    <source>
        <dbReference type="EMBL" id="GKX55080.1"/>
    </source>
</evidence>
<dbReference type="InterPro" id="IPR005546">
    <property type="entry name" value="Autotransporte_beta"/>
</dbReference>
<dbReference type="NCBIfam" id="TIGR02601">
    <property type="entry name" value="autotrns_rpt"/>
    <property type="match status" value="1"/>
</dbReference>
<dbReference type="NCBIfam" id="TIGR01414">
    <property type="entry name" value="autotrans_barl"/>
    <property type="match status" value="1"/>
</dbReference>
<organism evidence="5 6">
    <name type="scientific">Leminorella grimontii</name>
    <dbReference type="NCBI Taxonomy" id="82981"/>
    <lineage>
        <taxon>Bacteria</taxon>
        <taxon>Pseudomonadati</taxon>
        <taxon>Pseudomonadota</taxon>
        <taxon>Gammaproteobacteria</taxon>
        <taxon>Enterobacterales</taxon>
        <taxon>Budviciaceae</taxon>
        <taxon>Leminorella</taxon>
    </lineage>
</organism>
<dbReference type="InterPro" id="IPR050909">
    <property type="entry name" value="Bact_Autotransporter_VF"/>
</dbReference>
<dbReference type="InterPro" id="IPR036709">
    <property type="entry name" value="Autotransporte_beta_dom_sf"/>
</dbReference>
<dbReference type="SUPFAM" id="SSF51126">
    <property type="entry name" value="Pectin lyase-like"/>
    <property type="match status" value="1"/>
</dbReference>
<feature type="compositionally biased region" description="Pro residues" evidence="2">
    <location>
        <begin position="521"/>
        <end position="537"/>
    </location>
</feature>
<dbReference type="InterPro" id="IPR006315">
    <property type="entry name" value="OM_autotransptr_brl_dom"/>
</dbReference>
<feature type="domain" description="Autotransporter" evidence="4">
    <location>
        <begin position="583"/>
        <end position="866"/>
    </location>
</feature>
<dbReference type="SUPFAM" id="SSF103515">
    <property type="entry name" value="Autotransporter"/>
    <property type="match status" value="1"/>
</dbReference>
<feature type="chain" id="PRO_5043853990" description="Autotransporter domain-containing protein" evidence="3">
    <location>
        <begin position="29"/>
        <end position="866"/>
    </location>
</feature>
<name>A0AAV5MYZ5_9GAMM</name>
<evidence type="ECO:0000259" key="4">
    <source>
        <dbReference type="PROSITE" id="PS51208"/>
    </source>
</evidence>
<dbReference type="Proteomes" id="UP001058124">
    <property type="component" value="Unassembled WGS sequence"/>
</dbReference>
<dbReference type="InterPro" id="IPR011050">
    <property type="entry name" value="Pectin_lyase_fold/virulence"/>
</dbReference>
<dbReference type="CDD" id="cd01344">
    <property type="entry name" value="PL2_Passenger_AT"/>
    <property type="match status" value="1"/>
</dbReference>
<keyword evidence="1 3" id="KW-0732">Signal</keyword>
<gene>
    <name evidence="5" type="ORF">SOASR030_11920</name>
</gene>
<reference evidence="5" key="1">
    <citation type="submission" date="2022-06" db="EMBL/GenBank/DDBJ databases">
        <title>Draft genome sequences of Leminorella grimontii str. JCM5902.</title>
        <authorList>
            <person name="Wakabayashi Y."/>
            <person name="Kojima K."/>
        </authorList>
    </citation>
    <scope>NUCLEOTIDE SEQUENCE</scope>
    <source>
        <strain evidence="5">JCM 5902</strain>
    </source>
</reference>
<dbReference type="AlphaFoldDB" id="A0AAV5MYZ5"/>
<sequence>MDKDKIRISTIALSISILLGTLPSIALADYSPAAQDDLTINNSENVTLDATTNATGDWDHLYRIIIGADVSAPSATNSGSLTISGGRAVSGFSGYIGAGSGSTGSLTISGAGSSLTLVDANDRNNNVLMPSIRLGTSGGQGELTVENGGYLYSEDTLEAGYLQNSTGIVNVSTGGHVEVLRSMTIGAQGIGRLNVTNAGKVTVGTAGQMLIAFENGSEGHVVVSGQNSELTVGRLIFVGSNLAGADSVGTLTINNGGVVNVNAAAGTASMGFGYNNISTGILNIGAAAGQSAVQAGTLNAENIIIGQKGVINFNHTDGDYEFASNTRGNGSLEHRGANSVTRLTGTHQYTGSTTVYDGTLQAGSNTAFSSASVFNVQTAGTLDLNGFDQTLSSLNLAGTLTFQREYAGAGSFTPVTLSVSDFVGNGGTIVFNTELNEDASLTDKLNVTGNASGTAFVAVKNAGGLGTQTLEGIELISIAGNSDATFTQQGRIVAGAYEYRLEKGSSTNDKNWYLTSTYSPAPEPTPDPDPTPTPTPTPSDDDQHVYRPEAGSYLANNAAANTLFITRLHDRLGETQYTDALTGEKKVTSLWMRHVGGHNGFKDGSEQLKTTSNRYVAQLGGDVAQWSRNGLDRWHLGVMGGYANNRSKTHSDVTDHTSRGHSTGYSAGLYGTWYANAEDKSGLYVDTWALYNWFDNRVEGEGLSAEKYSSKGVTASVESGYTFKLGQTQNASYWLQPKAQVIWMDVKADDHTESNGTRVQDDSAGNVMTRLGLRASMMGHSEQDNGKGREFQPFIEANWLHNTRNATVKMNETRDEQKGAKNVGEIKLGVEGMMSPRFTVWGNVGQQLGDAGYSDTSATLGMKYSF</sequence>
<dbReference type="InterPro" id="IPR012332">
    <property type="entry name" value="Autotransporter_pectin_lyase_C"/>
</dbReference>
<evidence type="ECO:0000256" key="1">
    <source>
        <dbReference type="ARBA" id="ARBA00022729"/>
    </source>
</evidence>
<dbReference type="GO" id="GO:0019867">
    <property type="term" value="C:outer membrane"/>
    <property type="evidence" value="ECO:0007669"/>
    <property type="project" value="InterPro"/>
</dbReference>
<dbReference type="Pfam" id="PF18883">
    <property type="entry name" value="AC_1"/>
    <property type="match status" value="1"/>
</dbReference>
<dbReference type="InterPro" id="IPR013425">
    <property type="entry name" value="Autotrns_rpt"/>
</dbReference>
<dbReference type="Gene3D" id="2.160.20.20">
    <property type="match status" value="1"/>
</dbReference>
<feature type="signal peptide" evidence="3">
    <location>
        <begin position="1"/>
        <end position="28"/>
    </location>
</feature>
<dbReference type="EMBL" id="BRLH01000002">
    <property type="protein sequence ID" value="GKX55080.1"/>
    <property type="molecule type" value="Genomic_DNA"/>
</dbReference>
<comment type="caution">
    <text evidence="5">The sequence shown here is derived from an EMBL/GenBank/DDBJ whole genome shotgun (WGS) entry which is preliminary data.</text>
</comment>